<accession>A0A261F989</accession>
<dbReference type="AlphaFoldDB" id="A0A261F989"/>
<feature type="compositionally biased region" description="Basic and acidic residues" evidence="1">
    <location>
        <begin position="57"/>
        <end position="70"/>
    </location>
</feature>
<protein>
    <submittedName>
        <fullName evidence="2">Uncharacterized protein</fullName>
    </submittedName>
</protein>
<evidence type="ECO:0000256" key="1">
    <source>
        <dbReference type="SAM" id="MobiDB-lite"/>
    </source>
</evidence>
<evidence type="ECO:0000313" key="3">
    <source>
        <dbReference type="Proteomes" id="UP000216444"/>
    </source>
</evidence>
<dbReference type="RefSeq" id="WP_143248934.1">
    <property type="nucleotide sequence ID" value="NZ_MWWV01000017.1"/>
</dbReference>
<proteinExistence type="predicted"/>
<evidence type="ECO:0000313" key="2">
    <source>
        <dbReference type="EMBL" id="OZG55692.1"/>
    </source>
</evidence>
<organism evidence="2 3">
    <name type="scientific">Bifidobacterium tissieri</name>
    <dbReference type="NCBI Taxonomy" id="1630162"/>
    <lineage>
        <taxon>Bacteria</taxon>
        <taxon>Bacillati</taxon>
        <taxon>Actinomycetota</taxon>
        <taxon>Actinomycetes</taxon>
        <taxon>Bifidobacteriales</taxon>
        <taxon>Bifidobacteriaceae</taxon>
        <taxon>Bifidobacterium</taxon>
    </lineage>
</organism>
<comment type="caution">
    <text evidence="2">The sequence shown here is derived from an EMBL/GenBank/DDBJ whole genome shotgun (WGS) entry which is preliminary data.</text>
</comment>
<dbReference type="Proteomes" id="UP000216444">
    <property type="component" value="Unassembled WGS sequence"/>
</dbReference>
<sequence length="121" mass="13548">MKRIMIRLAIELIVFALLLAALPEWAAPLPLLIVGLLAAYDAIRLIRGPRETVAPVERTHDEDRDDKPVEGSRVGPLKVEWNDVHPLAVELNKTPEGTVVRVRYYPSPFGHGLLESIERVP</sequence>
<reference evidence="2 3" key="1">
    <citation type="journal article" date="2017" name="BMC Genomics">
        <title>Comparative genomic and phylogenomic analyses of the Bifidobacteriaceae family.</title>
        <authorList>
            <person name="Lugli G.A."/>
            <person name="Milani C."/>
            <person name="Turroni F."/>
            <person name="Duranti S."/>
            <person name="Mancabelli L."/>
            <person name="Mangifesta M."/>
            <person name="Ferrario C."/>
            <person name="Modesto M."/>
            <person name="Mattarelli P."/>
            <person name="Jiri K."/>
            <person name="van Sinderen D."/>
            <person name="Ventura M."/>
        </authorList>
    </citation>
    <scope>NUCLEOTIDE SEQUENCE [LARGE SCALE GENOMIC DNA]</scope>
    <source>
        <strain evidence="2 3">DSM 100201</strain>
    </source>
</reference>
<feature type="region of interest" description="Disordered" evidence="1">
    <location>
        <begin position="54"/>
        <end position="73"/>
    </location>
</feature>
<gene>
    <name evidence="2" type="ORF">BTIS_1919</name>
</gene>
<keyword evidence="3" id="KW-1185">Reference proteome</keyword>
<name>A0A261F989_9BIFI</name>
<dbReference type="EMBL" id="MWWV01000017">
    <property type="protein sequence ID" value="OZG55692.1"/>
    <property type="molecule type" value="Genomic_DNA"/>
</dbReference>